<sequence length="256" mass="28361">MSWGGSPNCATCSKAVYHAEQVMGPGRKIYHKQCLKCRQCGKRLDPGGLVEHDNEPFCTPCHRQLFGTRDLRHNNLYSSPSRTQSPPQSTTPSLPSLPTSPLSPPRPRPLPQPPTEFYTPPRLSDPPPASPTLREREDGTPITRPDFRSSRPISVPYAGGPKALDDRGLLRQGNSPRAKWGEKPLVGEEVCWGCEKRVYAAEQVFAVGHKWHRGCLRCHSCKTTVDPSRVSDRDGVPYCNNCYAKEHGPGGIMGKR</sequence>
<evidence type="ECO:0000256" key="4">
    <source>
        <dbReference type="ARBA" id="ARBA00023038"/>
    </source>
</evidence>
<dbReference type="GO" id="GO:0030695">
    <property type="term" value="F:GTPase regulator activity"/>
    <property type="evidence" value="ECO:0007669"/>
    <property type="project" value="UniProtKB-ARBA"/>
</dbReference>
<evidence type="ECO:0000256" key="5">
    <source>
        <dbReference type="PROSITE-ProRule" id="PRU00125"/>
    </source>
</evidence>
<dbReference type="VEuPathDB" id="FungiDB:TREMEDRAFT_63019"/>
<dbReference type="PROSITE" id="PS50023">
    <property type="entry name" value="LIM_DOMAIN_2"/>
    <property type="match status" value="2"/>
</dbReference>
<evidence type="ECO:0000313" key="9">
    <source>
        <dbReference type="Proteomes" id="UP000289152"/>
    </source>
</evidence>
<dbReference type="EMBL" id="SDIL01000029">
    <property type="protein sequence ID" value="RXK39593.1"/>
    <property type="molecule type" value="Genomic_DNA"/>
</dbReference>
<dbReference type="PANTHER" id="PTHR46074">
    <property type="entry name" value="CYSTEINE-RICH PROTEIN CRIP FAMILY MEMBER"/>
    <property type="match status" value="1"/>
</dbReference>
<dbReference type="Gene3D" id="2.10.110.10">
    <property type="entry name" value="Cysteine Rich Protein"/>
    <property type="match status" value="2"/>
</dbReference>
<dbReference type="SUPFAM" id="SSF57716">
    <property type="entry name" value="Glucocorticoid receptor-like (DNA-binding domain)"/>
    <property type="match status" value="4"/>
</dbReference>
<dbReference type="OrthoDB" id="8062037at2759"/>
<feature type="domain" description="LIM zinc-binding" evidence="7">
    <location>
        <begin position="189"/>
        <end position="249"/>
    </location>
</feature>
<evidence type="ECO:0000256" key="6">
    <source>
        <dbReference type="SAM" id="MobiDB-lite"/>
    </source>
</evidence>
<dbReference type="SMART" id="SM00132">
    <property type="entry name" value="LIM"/>
    <property type="match status" value="2"/>
</dbReference>
<reference evidence="8 9" key="1">
    <citation type="submission" date="2016-06" db="EMBL/GenBank/DDBJ databases">
        <title>Evolution of pathogenesis and genome organization in the Tremellales.</title>
        <authorList>
            <person name="Cuomo C."/>
            <person name="Litvintseva A."/>
            <person name="Heitman J."/>
            <person name="Chen Y."/>
            <person name="Sun S."/>
            <person name="Springer D."/>
            <person name="Dromer F."/>
            <person name="Young S."/>
            <person name="Zeng Q."/>
            <person name="Chapman S."/>
            <person name="Gujja S."/>
            <person name="Saif S."/>
            <person name="Birren B."/>
        </authorList>
    </citation>
    <scope>NUCLEOTIDE SEQUENCE [LARGE SCALE GENOMIC DNA]</scope>
    <source>
        <strain evidence="8 9">ATCC 28783</strain>
    </source>
</reference>
<keyword evidence="3 5" id="KW-0862">Zinc</keyword>
<evidence type="ECO:0000313" key="8">
    <source>
        <dbReference type="EMBL" id="RXK39593.1"/>
    </source>
</evidence>
<name>A0A4Q1BNY0_TREME</name>
<evidence type="ECO:0000259" key="7">
    <source>
        <dbReference type="PROSITE" id="PS50023"/>
    </source>
</evidence>
<dbReference type="OMA" id="CKTDYDR"/>
<accession>A0A4Q1BNY0</accession>
<keyword evidence="2" id="KW-0677">Repeat</keyword>
<feature type="region of interest" description="Disordered" evidence="6">
    <location>
        <begin position="73"/>
        <end position="162"/>
    </location>
</feature>
<dbReference type="FunFam" id="2.10.110.10:FF:000145">
    <property type="entry name" value="Cysteine and glycine-rich protein"/>
    <property type="match status" value="1"/>
</dbReference>
<keyword evidence="1 5" id="KW-0479">Metal-binding</keyword>
<dbReference type="STRING" id="5217.A0A4Q1BNY0"/>
<evidence type="ECO:0000256" key="1">
    <source>
        <dbReference type="ARBA" id="ARBA00022723"/>
    </source>
</evidence>
<gene>
    <name evidence="8" type="ORF">M231_03095</name>
</gene>
<evidence type="ECO:0000256" key="2">
    <source>
        <dbReference type="ARBA" id="ARBA00022737"/>
    </source>
</evidence>
<dbReference type="CDD" id="cd09401">
    <property type="entry name" value="LIM_TLP_like"/>
    <property type="match status" value="1"/>
</dbReference>
<dbReference type="AlphaFoldDB" id="A0A4Q1BNY0"/>
<dbReference type="InterPro" id="IPR001781">
    <property type="entry name" value="Znf_LIM"/>
</dbReference>
<comment type="caution">
    <text evidence="8">The sequence shown here is derived from an EMBL/GenBank/DDBJ whole genome shotgun (WGS) entry which is preliminary data.</text>
</comment>
<proteinExistence type="predicted"/>
<dbReference type="InParanoid" id="A0A4Q1BNY0"/>
<keyword evidence="4 5" id="KW-0440">LIM domain</keyword>
<dbReference type="Pfam" id="PF00412">
    <property type="entry name" value="LIM"/>
    <property type="match status" value="2"/>
</dbReference>
<feature type="domain" description="LIM zinc-binding" evidence="7">
    <location>
        <begin position="7"/>
        <end position="68"/>
    </location>
</feature>
<dbReference type="Proteomes" id="UP000289152">
    <property type="component" value="Unassembled WGS sequence"/>
</dbReference>
<dbReference type="FunFam" id="2.10.110.10:FF:000001">
    <property type="entry name" value="Cysteine and glycine-rich protein 1"/>
    <property type="match status" value="1"/>
</dbReference>
<evidence type="ECO:0000256" key="3">
    <source>
        <dbReference type="ARBA" id="ARBA00022833"/>
    </source>
</evidence>
<dbReference type="CDD" id="cd09326">
    <property type="entry name" value="LIM_CRP_like"/>
    <property type="match status" value="1"/>
</dbReference>
<dbReference type="PROSITE" id="PS00478">
    <property type="entry name" value="LIM_DOMAIN_1"/>
    <property type="match status" value="2"/>
</dbReference>
<feature type="compositionally biased region" description="Pro residues" evidence="6">
    <location>
        <begin position="101"/>
        <end position="114"/>
    </location>
</feature>
<protein>
    <submittedName>
        <fullName evidence="8">Cysteine and glycine-rich protein</fullName>
    </submittedName>
</protein>
<dbReference type="PANTHER" id="PTHR46074:SF5">
    <property type="entry name" value="LIM DOMAIN-CONTAINING PROTEIN C"/>
    <property type="match status" value="1"/>
</dbReference>
<feature type="compositionally biased region" description="Basic and acidic residues" evidence="6">
    <location>
        <begin position="133"/>
        <end position="149"/>
    </location>
</feature>
<organism evidence="8 9">
    <name type="scientific">Tremella mesenterica</name>
    <name type="common">Jelly fungus</name>
    <dbReference type="NCBI Taxonomy" id="5217"/>
    <lineage>
        <taxon>Eukaryota</taxon>
        <taxon>Fungi</taxon>
        <taxon>Dikarya</taxon>
        <taxon>Basidiomycota</taxon>
        <taxon>Agaricomycotina</taxon>
        <taxon>Tremellomycetes</taxon>
        <taxon>Tremellales</taxon>
        <taxon>Tremellaceae</taxon>
        <taxon>Tremella</taxon>
    </lineage>
</organism>
<dbReference type="GO" id="GO:0046872">
    <property type="term" value="F:metal ion binding"/>
    <property type="evidence" value="ECO:0007669"/>
    <property type="project" value="UniProtKB-KW"/>
</dbReference>
<keyword evidence="9" id="KW-1185">Reference proteome</keyword>
<feature type="compositionally biased region" description="Low complexity" evidence="6">
    <location>
        <begin position="78"/>
        <end position="100"/>
    </location>
</feature>